<dbReference type="Proteomes" id="UP000573499">
    <property type="component" value="Unassembled WGS sequence"/>
</dbReference>
<dbReference type="Pfam" id="PF07589">
    <property type="entry name" value="PEP-CTERM"/>
    <property type="match status" value="1"/>
</dbReference>
<evidence type="ECO:0000313" key="4">
    <source>
        <dbReference type="Proteomes" id="UP000573499"/>
    </source>
</evidence>
<organism evidence="3 4">
    <name type="scientific">Rugamonas apoptosis</name>
    <dbReference type="NCBI Taxonomy" id="2758570"/>
    <lineage>
        <taxon>Bacteria</taxon>
        <taxon>Pseudomonadati</taxon>
        <taxon>Pseudomonadota</taxon>
        <taxon>Betaproteobacteria</taxon>
        <taxon>Burkholderiales</taxon>
        <taxon>Oxalobacteraceae</taxon>
        <taxon>Telluria group</taxon>
        <taxon>Rugamonas</taxon>
    </lineage>
</organism>
<comment type="caution">
    <text evidence="3">The sequence shown here is derived from an EMBL/GenBank/DDBJ whole genome shotgun (WGS) entry which is preliminary data.</text>
</comment>
<dbReference type="InterPro" id="IPR013424">
    <property type="entry name" value="Ice-binding_C"/>
</dbReference>
<proteinExistence type="predicted"/>
<dbReference type="NCBIfam" id="NF038126">
    <property type="entry name" value="PEP_CTERM_FxDxF"/>
    <property type="match status" value="1"/>
</dbReference>
<protein>
    <submittedName>
        <fullName evidence="3">PEP-CTERM sorting domain-containing protein</fullName>
    </submittedName>
</protein>
<dbReference type="RefSeq" id="WP_182151385.1">
    <property type="nucleotide sequence ID" value="NZ_JACEZU010000001.1"/>
</dbReference>
<keyword evidence="1" id="KW-0732">Signal</keyword>
<evidence type="ECO:0000313" key="3">
    <source>
        <dbReference type="EMBL" id="MBA5685614.1"/>
    </source>
</evidence>
<accession>A0A7W2F5T3</accession>
<feature type="domain" description="Ice-binding protein C-terminal" evidence="2">
    <location>
        <begin position="140"/>
        <end position="164"/>
    </location>
</feature>
<sequence>MKLRSLLLAAMLAASTGTVLADNLTQNVPMSTVSAGSYTGHFGADHNALGAFTDTFTFNPAVGPSLANAVLQTLNLFGNNNIDFTSASLNGHALTFSPTGVYEYGMINPPVNVSGTLVLTVMGVATTPSASYSGDINVLAVPEPETYGMLLAGLGIIGFLASRRKSS</sequence>
<feature type="signal peptide" evidence="1">
    <location>
        <begin position="1"/>
        <end position="21"/>
    </location>
</feature>
<dbReference type="NCBIfam" id="TIGR02595">
    <property type="entry name" value="PEP_CTERM"/>
    <property type="match status" value="1"/>
</dbReference>
<gene>
    <name evidence="3" type="ORF">H3H39_00910</name>
</gene>
<keyword evidence="4" id="KW-1185">Reference proteome</keyword>
<evidence type="ECO:0000259" key="2">
    <source>
        <dbReference type="Pfam" id="PF07589"/>
    </source>
</evidence>
<reference evidence="3 4" key="1">
    <citation type="submission" date="2020-07" db="EMBL/GenBank/DDBJ databases">
        <title>Novel species isolated from subtropical streams in China.</title>
        <authorList>
            <person name="Lu H."/>
        </authorList>
    </citation>
    <scope>NUCLEOTIDE SEQUENCE [LARGE SCALE GENOMIC DNA]</scope>
    <source>
        <strain evidence="3 4">LX47W</strain>
    </source>
</reference>
<dbReference type="AlphaFoldDB" id="A0A7W2F5T3"/>
<name>A0A7W2F5T3_9BURK</name>
<evidence type="ECO:0000256" key="1">
    <source>
        <dbReference type="SAM" id="SignalP"/>
    </source>
</evidence>
<dbReference type="EMBL" id="JACEZU010000001">
    <property type="protein sequence ID" value="MBA5685614.1"/>
    <property type="molecule type" value="Genomic_DNA"/>
</dbReference>
<feature type="chain" id="PRO_5031531216" evidence="1">
    <location>
        <begin position="22"/>
        <end position="167"/>
    </location>
</feature>